<evidence type="ECO:0000256" key="7">
    <source>
        <dbReference type="ARBA" id="ARBA00023065"/>
    </source>
</evidence>
<keyword evidence="1" id="KW-0813">Transport</keyword>
<dbReference type="EMBL" id="LR134204">
    <property type="protein sequence ID" value="VEB94015.1"/>
    <property type="molecule type" value="Genomic_DNA"/>
</dbReference>
<evidence type="ECO:0000256" key="4">
    <source>
        <dbReference type="ARBA" id="ARBA00022692"/>
    </source>
</evidence>
<dbReference type="InterPro" id="IPR004623">
    <property type="entry name" value="KdpA"/>
</dbReference>
<organism evidence="9 10">
    <name type="scientific">Citrobacter koseri</name>
    <name type="common">Citrobacter diversus</name>
    <dbReference type="NCBI Taxonomy" id="545"/>
    <lineage>
        <taxon>Bacteria</taxon>
        <taxon>Pseudomonadati</taxon>
        <taxon>Pseudomonadota</taxon>
        <taxon>Gammaproteobacteria</taxon>
        <taxon>Enterobacterales</taxon>
        <taxon>Enterobacteriaceae</taxon>
        <taxon>Citrobacter</taxon>
    </lineage>
</organism>
<protein>
    <submittedName>
        <fullName evidence="9">Potassium-transporting ATPase subunit A</fullName>
    </submittedName>
</protein>
<evidence type="ECO:0000256" key="5">
    <source>
        <dbReference type="ARBA" id="ARBA00022958"/>
    </source>
</evidence>
<sequence>MLGTNGGGFFNANSSHPFENPSALTNMVQMLAIF</sequence>
<evidence type="ECO:0000256" key="1">
    <source>
        <dbReference type="ARBA" id="ARBA00022448"/>
    </source>
</evidence>
<keyword evidence="8" id="KW-0472">Membrane</keyword>
<keyword evidence="3" id="KW-0633">Potassium transport</keyword>
<dbReference type="PANTHER" id="PTHR30607">
    <property type="entry name" value="POTASSIUM-TRANSPORTING ATPASE A CHAIN"/>
    <property type="match status" value="1"/>
</dbReference>
<evidence type="ECO:0000256" key="6">
    <source>
        <dbReference type="ARBA" id="ARBA00022989"/>
    </source>
</evidence>
<evidence type="ECO:0000256" key="3">
    <source>
        <dbReference type="ARBA" id="ARBA00022538"/>
    </source>
</evidence>
<dbReference type="GO" id="GO:0005886">
    <property type="term" value="C:plasma membrane"/>
    <property type="evidence" value="ECO:0007669"/>
    <property type="project" value="TreeGrafter"/>
</dbReference>
<accession>A0A3S4J748</accession>
<gene>
    <name evidence="9" type="ORF">NCTC11075_04925</name>
</gene>
<evidence type="ECO:0000313" key="10">
    <source>
        <dbReference type="Proteomes" id="UP000270272"/>
    </source>
</evidence>
<dbReference type="AlphaFoldDB" id="A0A3S4J748"/>
<keyword evidence="5" id="KW-0630">Potassium</keyword>
<keyword evidence="6" id="KW-1133">Transmembrane helix</keyword>
<keyword evidence="2" id="KW-1003">Cell membrane</keyword>
<evidence type="ECO:0000256" key="2">
    <source>
        <dbReference type="ARBA" id="ARBA00022475"/>
    </source>
</evidence>
<evidence type="ECO:0000313" key="9">
    <source>
        <dbReference type="EMBL" id="VEB94015.1"/>
    </source>
</evidence>
<proteinExistence type="predicted"/>
<keyword evidence="4" id="KW-0812">Transmembrane</keyword>
<dbReference type="GO" id="GO:0008556">
    <property type="term" value="F:P-type potassium transmembrane transporter activity"/>
    <property type="evidence" value="ECO:0007669"/>
    <property type="project" value="InterPro"/>
</dbReference>
<evidence type="ECO:0000256" key="8">
    <source>
        <dbReference type="ARBA" id="ARBA00023136"/>
    </source>
</evidence>
<dbReference type="PANTHER" id="PTHR30607:SF2">
    <property type="entry name" value="POTASSIUM-TRANSPORTING ATPASE POTASSIUM-BINDING SUBUNIT"/>
    <property type="match status" value="1"/>
</dbReference>
<keyword evidence="7" id="KW-0406">Ion transport</keyword>
<dbReference type="Pfam" id="PF03814">
    <property type="entry name" value="KdpA"/>
    <property type="match status" value="1"/>
</dbReference>
<name>A0A3S4J748_CITKO</name>
<reference evidence="9 10" key="1">
    <citation type="submission" date="2018-12" db="EMBL/GenBank/DDBJ databases">
        <authorList>
            <consortium name="Pathogen Informatics"/>
        </authorList>
    </citation>
    <scope>NUCLEOTIDE SEQUENCE [LARGE SCALE GENOMIC DNA]</scope>
    <source>
        <strain evidence="9 10">NCTC11075</strain>
    </source>
</reference>
<dbReference type="Proteomes" id="UP000270272">
    <property type="component" value="Chromosome"/>
</dbReference>